<dbReference type="STRING" id="660518.SAMN05216218_102179"/>
<dbReference type="SUPFAM" id="SSF53335">
    <property type="entry name" value="S-adenosyl-L-methionine-dependent methyltransferases"/>
    <property type="match status" value="1"/>
</dbReference>
<evidence type="ECO:0008006" key="3">
    <source>
        <dbReference type="Google" id="ProtNLM"/>
    </source>
</evidence>
<dbReference type="EMBL" id="FNBK01000002">
    <property type="protein sequence ID" value="SDE91472.1"/>
    <property type="molecule type" value="Genomic_DNA"/>
</dbReference>
<dbReference type="Gene3D" id="3.40.50.150">
    <property type="entry name" value="Vaccinia Virus protein VP39"/>
    <property type="match status" value="1"/>
</dbReference>
<dbReference type="Proteomes" id="UP000199076">
    <property type="component" value="Unassembled WGS sequence"/>
</dbReference>
<accession>A0A1G7GTL5</accession>
<name>A0A1G7GTL5_9EURY</name>
<evidence type="ECO:0000313" key="1">
    <source>
        <dbReference type="EMBL" id="SDE91472.1"/>
    </source>
</evidence>
<sequence length="306" mass="33671">MTADDFQRYLAAKRPVDDRSLDRRLWRQLRMNLSTAADDEGPFRVLEVGAGVGTMIERAVEWDLFPGDRDVVYTAVDRDEAVVERIPDRLVEWAADRPVEVGERDDGVDLVWPERTVAVRPVTTEAEAFVADADRSWDLLVGLAVLDVIGLETLPTLLSGLASGGYWYFPITFDGGTRFTPDHTADDAVERAYHGHMDAKPGGDSRAGHHALARLRDLDGASVSGVAGSDWIVRPDGDGYPDDEAYFLRYVLSTIEGALGEIDTGEVLDDGALDDWLRTRREQVADGTLVYVTHQLDLLGEWAGGG</sequence>
<reference evidence="2" key="1">
    <citation type="submission" date="2016-10" db="EMBL/GenBank/DDBJ databases">
        <authorList>
            <person name="Varghese N."/>
            <person name="Submissions S."/>
        </authorList>
    </citation>
    <scope>NUCLEOTIDE SEQUENCE [LARGE SCALE GENOMIC DNA]</scope>
    <source>
        <strain evidence="2">IBRC-M 10760</strain>
    </source>
</reference>
<proteinExistence type="predicted"/>
<dbReference type="AlphaFoldDB" id="A0A1G7GTL5"/>
<keyword evidence="2" id="KW-1185">Reference proteome</keyword>
<organism evidence="1 2">
    <name type="scientific">Halorientalis regularis</name>
    <dbReference type="NCBI Taxonomy" id="660518"/>
    <lineage>
        <taxon>Archaea</taxon>
        <taxon>Methanobacteriati</taxon>
        <taxon>Methanobacteriota</taxon>
        <taxon>Stenosarchaea group</taxon>
        <taxon>Halobacteria</taxon>
        <taxon>Halobacteriales</taxon>
        <taxon>Haloarculaceae</taxon>
        <taxon>Halorientalis</taxon>
    </lineage>
</organism>
<evidence type="ECO:0000313" key="2">
    <source>
        <dbReference type="Proteomes" id="UP000199076"/>
    </source>
</evidence>
<dbReference type="RefSeq" id="WP_092688004.1">
    <property type="nucleotide sequence ID" value="NZ_FNBK01000002.1"/>
</dbReference>
<dbReference type="OrthoDB" id="338984at2157"/>
<dbReference type="InterPro" id="IPR029063">
    <property type="entry name" value="SAM-dependent_MTases_sf"/>
</dbReference>
<gene>
    <name evidence="1" type="ORF">SAMN05216218_102179</name>
</gene>
<protein>
    <recommendedName>
        <fullName evidence="3">Methyltransferase domain-containing protein</fullName>
    </recommendedName>
</protein>